<evidence type="ECO:0000256" key="1">
    <source>
        <dbReference type="ARBA" id="ARBA00022443"/>
    </source>
</evidence>
<dbReference type="PANTHER" id="PTHR14167">
    <property type="entry name" value="SH3 DOMAIN-CONTAINING"/>
    <property type="match status" value="1"/>
</dbReference>
<evidence type="ECO:0000313" key="3">
    <source>
        <dbReference type="EMBL" id="CAB4034295.1"/>
    </source>
</evidence>
<dbReference type="InterPro" id="IPR001452">
    <property type="entry name" value="SH3_domain"/>
</dbReference>
<feature type="compositionally biased region" description="Basic and acidic residues" evidence="2">
    <location>
        <begin position="156"/>
        <end position="172"/>
    </location>
</feature>
<keyword evidence="1" id="KW-0728">SH3 domain</keyword>
<sequence>DLNLKKGDLVVLLQRIDENWFIGEISGQQGYLPANFVEVINPLPKFEETKRALARGLYDFEEDDEEDLLHFKQGDIMTVLQRVDANWCEGEIGDRCGIFPVNFVELNRAASSMVSTNKNPEPETRRQPSIPQTKSEMRQPRQKAQPHRPLRRSRSIPRENLETVRRRVRDFGETSDPSGHGGRVPNQINRHSFDVFSVDYSRDFNPRDESCDATSNVAANCRPNTRPTESRELQEERPASTFTTTNRSSPIDFQMRDAKTSELYIALYNYRPQKNDELELSSGEHYKVLEKGADGWFKGFPVLGRQQVGHFPGNYVRPVRYSNANQENNTDHAVPLIQRRRHKNNFQSSLNPDCRLLVPRPRPFSDISNDSNQDLSISPPLTPPLVGAKPPKQSLFRRLSIGKKKDRSSPQTVQGSNQQTDTTVPTSSSSSSSRITQPALFSRTRMDSRQGSRNCPSGKEKYVVIASYPPHSAMELEIKFGDIVYVTRKTGNGWYHGTLERNGKVGFVPSSFLQKI</sequence>
<dbReference type="GO" id="GO:0016477">
    <property type="term" value="P:cell migration"/>
    <property type="evidence" value="ECO:0007669"/>
    <property type="project" value="TreeGrafter"/>
</dbReference>
<dbReference type="Pfam" id="PF00018">
    <property type="entry name" value="SH3_1"/>
    <property type="match status" value="2"/>
</dbReference>
<feature type="compositionally biased region" description="Basic and acidic residues" evidence="2">
    <location>
        <begin position="228"/>
        <end position="238"/>
    </location>
</feature>
<accession>A0A6S7JNZ1</accession>
<feature type="region of interest" description="Disordered" evidence="2">
    <location>
        <begin position="113"/>
        <end position="188"/>
    </location>
</feature>
<dbReference type="AlphaFoldDB" id="A0A6S7JNZ1"/>
<dbReference type="PANTHER" id="PTHR14167:SF51">
    <property type="entry name" value="RING-TYPE E3 UBIQUITIN TRANSFERASE"/>
    <property type="match status" value="1"/>
</dbReference>
<evidence type="ECO:0000313" key="4">
    <source>
        <dbReference type="Proteomes" id="UP001152795"/>
    </source>
</evidence>
<dbReference type="Pfam" id="PF07653">
    <property type="entry name" value="SH3_2"/>
    <property type="match status" value="2"/>
</dbReference>
<feature type="region of interest" description="Disordered" evidence="2">
    <location>
        <begin position="207"/>
        <end position="248"/>
    </location>
</feature>
<dbReference type="GO" id="GO:0016874">
    <property type="term" value="F:ligase activity"/>
    <property type="evidence" value="ECO:0007669"/>
    <property type="project" value="UniProtKB-KW"/>
</dbReference>
<feature type="compositionally biased region" description="Polar residues" evidence="2">
    <location>
        <begin position="212"/>
        <end position="227"/>
    </location>
</feature>
<dbReference type="PROSITE" id="PS50002">
    <property type="entry name" value="SH3"/>
    <property type="match status" value="4"/>
</dbReference>
<keyword evidence="4" id="KW-1185">Reference proteome</keyword>
<protein>
    <submittedName>
        <fullName evidence="3">E3 ubiquitin- ligase SH3RF1-like</fullName>
    </submittedName>
</protein>
<proteinExistence type="predicted"/>
<dbReference type="OrthoDB" id="2163411at2759"/>
<dbReference type="SMART" id="SM00326">
    <property type="entry name" value="SH3"/>
    <property type="match status" value="4"/>
</dbReference>
<dbReference type="EMBL" id="CACRXK020019997">
    <property type="protein sequence ID" value="CAB4034295.1"/>
    <property type="molecule type" value="Genomic_DNA"/>
</dbReference>
<comment type="caution">
    <text evidence="3">The sequence shown here is derived from an EMBL/GenBank/DDBJ whole genome shotgun (WGS) entry which is preliminary data.</text>
</comment>
<dbReference type="PRINTS" id="PR00452">
    <property type="entry name" value="SH3DOMAIN"/>
</dbReference>
<feature type="non-terminal residue" evidence="3">
    <location>
        <position position="1"/>
    </location>
</feature>
<keyword evidence="3" id="KW-0436">Ligase</keyword>
<dbReference type="InterPro" id="IPR036028">
    <property type="entry name" value="SH3-like_dom_sf"/>
</dbReference>
<gene>
    <name evidence="3" type="ORF">PACLA_8A045569</name>
</gene>
<dbReference type="GO" id="GO:0007015">
    <property type="term" value="P:actin filament organization"/>
    <property type="evidence" value="ECO:0007669"/>
    <property type="project" value="TreeGrafter"/>
</dbReference>
<feature type="region of interest" description="Disordered" evidence="2">
    <location>
        <begin position="341"/>
        <end position="457"/>
    </location>
</feature>
<dbReference type="Gene3D" id="2.30.30.40">
    <property type="entry name" value="SH3 Domains"/>
    <property type="match status" value="4"/>
</dbReference>
<feature type="compositionally biased region" description="Polar residues" evidence="2">
    <location>
        <begin position="366"/>
        <end position="376"/>
    </location>
</feature>
<reference evidence="3" key="1">
    <citation type="submission" date="2020-04" db="EMBL/GenBank/DDBJ databases">
        <authorList>
            <person name="Alioto T."/>
            <person name="Alioto T."/>
            <person name="Gomez Garrido J."/>
        </authorList>
    </citation>
    <scope>NUCLEOTIDE SEQUENCE</scope>
    <source>
        <strain evidence="3">A484AB</strain>
    </source>
</reference>
<dbReference type="SUPFAM" id="SSF50044">
    <property type="entry name" value="SH3-domain"/>
    <property type="match status" value="4"/>
</dbReference>
<dbReference type="Proteomes" id="UP001152795">
    <property type="component" value="Unassembled WGS sequence"/>
</dbReference>
<dbReference type="InterPro" id="IPR050384">
    <property type="entry name" value="Endophilin_SH3RF"/>
</dbReference>
<feature type="compositionally biased region" description="Basic residues" evidence="2">
    <location>
        <begin position="140"/>
        <end position="155"/>
    </location>
</feature>
<evidence type="ECO:0000256" key="2">
    <source>
        <dbReference type="SAM" id="MobiDB-lite"/>
    </source>
</evidence>
<feature type="compositionally biased region" description="Polar residues" evidence="2">
    <location>
        <begin position="409"/>
        <end position="426"/>
    </location>
</feature>
<name>A0A6S7JNZ1_PARCT</name>
<organism evidence="3 4">
    <name type="scientific">Paramuricea clavata</name>
    <name type="common">Red gorgonian</name>
    <name type="synonym">Violescent sea-whip</name>
    <dbReference type="NCBI Taxonomy" id="317549"/>
    <lineage>
        <taxon>Eukaryota</taxon>
        <taxon>Metazoa</taxon>
        <taxon>Cnidaria</taxon>
        <taxon>Anthozoa</taxon>
        <taxon>Octocorallia</taxon>
        <taxon>Malacalcyonacea</taxon>
        <taxon>Plexauridae</taxon>
        <taxon>Paramuricea</taxon>
    </lineage>
</organism>